<keyword evidence="3" id="KW-1185">Reference proteome</keyword>
<sequence length="196" mass="21136">MSCTATHASTATSSRRSPRIILLGSLLACANAYYNHGAGFADNYYYGHYGPVPGAHPVAPVAPLYNDLTGVAPYVPKTVAQPIVDPLPTANRHRFHLNHLNLNHGYYHAGVHPPSPSPTPAPTPAYVPPPVVVPPSVTYNNNVVPPSVQNLNHAAPAPASALGPANYHHHALNYQHRPYAPIYTHGHMHNHVNYGW</sequence>
<proteinExistence type="predicted"/>
<dbReference type="OrthoDB" id="7695353at2759"/>
<gene>
    <name evidence="2" type="ORF">HICCMSTLAB_LOCUS2032</name>
</gene>
<name>A0A8J2E7K8_COTCN</name>
<feature type="chain" id="PRO_5035260507" evidence="1">
    <location>
        <begin position="33"/>
        <end position="196"/>
    </location>
</feature>
<protein>
    <submittedName>
        <fullName evidence="2">Uncharacterized protein</fullName>
    </submittedName>
</protein>
<feature type="signal peptide" evidence="1">
    <location>
        <begin position="1"/>
        <end position="32"/>
    </location>
</feature>
<dbReference type="EMBL" id="CAJNRD030001116">
    <property type="protein sequence ID" value="CAG5076051.1"/>
    <property type="molecule type" value="Genomic_DNA"/>
</dbReference>
<evidence type="ECO:0000313" key="2">
    <source>
        <dbReference type="EMBL" id="CAG5076051.1"/>
    </source>
</evidence>
<organism evidence="2 3">
    <name type="scientific">Cotesia congregata</name>
    <name type="common">Parasitoid wasp</name>
    <name type="synonym">Apanteles congregatus</name>
    <dbReference type="NCBI Taxonomy" id="51543"/>
    <lineage>
        <taxon>Eukaryota</taxon>
        <taxon>Metazoa</taxon>
        <taxon>Ecdysozoa</taxon>
        <taxon>Arthropoda</taxon>
        <taxon>Hexapoda</taxon>
        <taxon>Insecta</taxon>
        <taxon>Pterygota</taxon>
        <taxon>Neoptera</taxon>
        <taxon>Endopterygota</taxon>
        <taxon>Hymenoptera</taxon>
        <taxon>Apocrita</taxon>
        <taxon>Ichneumonoidea</taxon>
        <taxon>Braconidae</taxon>
        <taxon>Microgastrinae</taxon>
        <taxon>Cotesia</taxon>
    </lineage>
</organism>
<keyword evidence="1" id="KW-0732">Signal</keyword>
<accession>A0A8J2E7K8</accession>
<evidence type="ECO:0000256" key="1">
    <source>
        <dbReference type="SAM" id="SignalP"/>
    </source>
</evidence>
<evidence type="ECO:0000313" key="3">
    <source>
        <dbReference type="Proteomes" id="UP000786811"/>
    </source>
</evidence>
<dbReference type="AlphaFoldDB" id="A0A8J2E7K8"/>
<reference evidence="2" key="1">
    <citation type="submission" date="2021-04" db="EMBL/GenBank/DDBJ databases">
        <authorList>
            <person name="Chebbi M.A.C M."/>
        </authorList>
    </citation>
    <scope>NUCLEOTIDE SEQUENCE</scope>
</reference>
<dbReference type="Proteomes" id="UP000786811">
    <property type="component" value="Unassembled WGS sequence"/>
</dbReference>
<comment type="caution">
    <text evidence="2">The sequence shown here is derived from an EMBL/GenBank/DDBJ whole genome shotgun (WGS) entry which is preliminary data.</text>
</comment>